<organism evidence="3 4">
    <name type="scientific">Dactylonectria estremocensis</name>
    <dbReference type="NCBI Taxonomy" id="1079267"/>
    <lineage>
        <taxon>Eukaryota</taxon>
        <taxon>Fungi</taxon>
        <taxon>Dikarya</taxon>
        <taxon>Ascomycota</taxon>
        <taxon>Pezizomycotina</taxon>
        <taxon>Sordariomycetes</taxon>
        <taxon>Hypocreomycetidae</taxon>
        <taxon>Hypocreales</taxon>
        <taxon>Nectriaceae</taxon>
        <taxon>Dactylonectria</taxon>
    </lineage>
</organism>
<dbReference type="GO" id="GO:0043386">
    <property type="term" value="P:mycotoxin biosynthetic process"/>
    <property type="evidence" value="ECO:0007669"/>
    <property type="project" value="InterPro"/>
</dbReference>
<protein>
    <recommendedName>
        <fullName evidence="5">Condensation domain-containing protein</fullName>
    </recommendedName>
</protein>
<comment type="caution">
    <text evidence="3">The sequence shown here is derived from an EMBL/GenBank/DDBJ whole genome shotgun (WGS) entry which is preliminary data.</text>
</comment>
<dbReference type="PANTHER" id="PTHR42034:SF1">
    <property type="entry name" value="CONDENSATION DOMAIN-CONTAINING PROTEIN"/>
    <property type="match status" value="1"/>
</dbReference>
<proteinExistence type="inferred from homology"/>
<dbReference type="EMBL" id="JAGMUU010000031">
    <property type="protein sequence ID" value="KAH7118680.1"/>
    <property type="molecule type" value="Genomic_DNA"/>
</dbReference>
<dbReference type="InterPro" id="IPR009992">
    <property type="entry name" value="Tri3/Sat12/Sat16/Mac1"/>
</dbReference>
<evidence type="ECO:0000256" key="1">
    <source>
        <dbReference type="ARBA" id="ARBA00006439"/>
    </source>
</evidence>
<evidence type="ECO:0000313" key="4">
    <source>
        <dbReference type="Proteomes" id="UP000717696"/>
    </source>
</evidence>
<dbReference type="OrthoDB" id="2548233at2759"/>
<dbReference type="Gene3D" id="3.30.559.30">
    <property type="entry name" value="Nonribosomal peptide synthetase, condensation domain"/>
    <property type="match status" value="1"/>
</dbReference>
<evidence type="ECO:0000256" key="2">
    <source>
        <dbReference type="ARBA" id="ARBA00022679"/>
    </source>
</evidence>
<dbReference type="AlphaFoldDB" id="A0A9P9DDU5"/>
<keyword evidence="4" id="KW-1185">Reference proteome</keyword>
<dbReference type="PANTHER" id="PTHR42034">
    <property type="entry name" value="CHROMOSOME 7, WHOLE GENOME SHOTGUN SEQUENCE-RELATED"/>
    <property type="match status" value="1"/>
</dbReference>
<comment type="similarity">
    <text evidence="1">Belongs to the trichothecene O-acetyltransferase family.</text>
</comment>
<dbReference type="Pfam" id="PF07428">
    <property type="entry name" value="Tri3"/>
    <property type="match status" value="1"/>
</dbReference>
<sequence>MAPRPVFHPWTKSATSPTSYSRSLATPEFMLSMLNEYALGHNCPYLGVAVSVQHPVTSSNGLNTQDLQSCVAQAFVHTRWVHPMVACQVVDSKQLVYKVEEAADVAKWASRTVQTVQSEGGWIELHHKLSREVVLPSGDGDCALLYLVLSPEQSSKSQITEFQLLLHVHHGLADGAGLRSMMNEVLIGLARPNFDASYSWGEEVDRLSPAALDVAVVSNEVIESLTGMPKEISLPPFAKPTTQGSRPGTAVVTHTFKGAGFLNGLLAAARANEVKLAAIVQAALVLALYDEVKPTEEAACTVLSGFDLRARNLNEPWGQRNKFVGAAVGLEMMATPTSILADAATVASSHHFWVVARHVHAAWVSVAQRQDVAAANELRRAATGFIIQGVLAAMNSPPSKLGLSVNYVSDPAGSKQFDAGYDGEEMKLVLDHYQLVTDESTPKLSCRSHSWNDELTLCISFNNGRHKKEEVQGLLNKWALTIEAHVKN</sequence>
<dbReference type="Proteomes" id="UP000717696">
    <property type="component" value="Unassembled WGS sequence"/>
</dbReference>
<dbReference type="SUPFAM" id="SSF52777">
    <property type="entry name" value="CoA-dependent acyltransferases"/>
    <property type="match status" value="1"/>
</dbReference>
<dbReference type="InterPro" id="IPR023213">
    <property type="entry name" value="CAT-like_dom_sf"/>
</dbReference>
<evidence type="ECO:0000313" key="3">
    <source>
        <dbReference type="EMBL" id="KAH7118680.1"/>
    </source>
</evidence>
<evidence type="ECO:0008006" key="5">
    <source>
        <dbReference type="Google" id="ProtNLM"/>
    </source>
</evidence>
<keyword evidence="2" id="KW-0808">Transferase</keyword>
<accession>A0A9P9DDU5</accession>
<name>A0A9P9DDU5_9HYPO</name>
<dbReference type="GO" id="GO:0016407">
    <property type="term" value="F:acetyltransferase activity"/>
    <property type="evidence" value="ECO:0007669"/>
    <property type="project" value="InterPro"/>
</dbReference>
<reference evidence="3" key="1">
    <citation type="journal article" date="2021" name="Nat. Commun.">
        <title>Genetic determinants of endophytism in the Arabidopsis root mycobiome.</title>
        <authorList>
            <person name="Mesny F."/>
            <person name="Miyauchi S."/>
            <person name="Thiergart T."/>
            <person name="Pickel B."/>
            <person name="Atanasova L."/>
            <person name="Karlsson M."/>
            <person name="Huettel B."/>
            <person name="Barry K.W."/>
            <person name="Haridas S."/>
            <person name="Chen C."/>
            <person name="Bauer D."/>
            <person name="Andreopoulos W."/>
            <person name="Pangilinan J."/>
            <person name="LaButti K."/>
            <person name="Riley R."/>
            <person name="Lipzen A."/>
            <person name="Clum A."/>
            <person name="Drula E."/>
            <person name="Henrissat B."/>
            <person name="Kohler A."/>
            <person name="Grigoriev I.V."/>
            <person name="Martin F.M."/>
            <person name="Hacquard S."/>
        </authorList>
    </citation>
    <scope>NUCLEOTIDE SEQUENCE</scope>
    <source>
        <strain evidence="3">MPI-CAGE-AT-0021</strain>
    </source>
</reference>
<gene>
    <name evidence="3" type="ORF">B0J13DRAFT_613077</name>
</gene>
<dbReference type="Gene3D" id="3.30.559.10">
    <property type="entry name" value="Chloramphenicol acetyltransferase-like domain"/>
    <property type="match status" value="1"/>
</dbReference>